<dbReference type="Pfam" id="PF00534">
    <property type="entry name" value="Glycos_transf_1"/>
    <property type="match status" value="1"/>
</dbReference>
<dbReference type="AlphaFoldDB" id="A0A0G4B3N4"/>
<reference evidence="4 5" key="1">
    <citation type="journal article" date="2015" name="Nature">
        <title>rRNA introns, odd ribosomes, and small enigmatic genomes across a large radiation of phyla.</title>
        <authorList>
            <person name="Brown C.T."/>
            <person name="Hug L.A."/>
            <person name="Thomas B.C."/>
            <person name="Sharon I."/>
            <person name="Castelle C.J."/>
            <person name="Singh A."/>
            <person name="Wilkins M.J."/>
            <person name="Williams K.H."/>
            <person name="Banfield J.F."/>
        </authorList>
    </citation>
    <scope>NUCLEOTIDE SEQUENCE [LARGE SCALE GENOMIC DNA]</scope>
</reference>
<keyword evidence="1 4" id="KW-0808">Transferase</keyword>
<evidence type="ECO:0000259" key="2">
    <source>
        <dbReference type="Pfam" id="PF00534"/>
    </source>
</evidence>
<name>A0A0G4B3N4_9BACT</name>
<feature type="domain" description="Glycosyl transferase family 1" evidence="2">
    <location>
        <begin position="193"/>
        <end position="350"/>
    </location>
</feature>
<dbReference type="EMBL" id="CP011213">
    <property type="protein sequence ID" value="AKM82180.1"/>
    <property type="molecule type" value="Genomic_DNA"/>
</dbReference>
<dbReference type="SUPFAM" id="SSF53756">
    <property type="entry name" value="UDP-Glycosyltransferase/glycogen phosphorylase"/>
    <property type="match status" value="1"/>
</dbReference>
<dbReference type="PANTHER" id="PTHR46401">
    <property type="entry name" value="GLYCOSYLTRANSFERASE WBBK-RELATED"/>
    <property type="match status" value="1"/>
</dbReference>
<dbReference type="GO" id="GO:0009103">
    <property type="term" value="P:lipopolysaccharide biosynthetic process"/>
    <property type="evidence" value="ECO:0007669"/>
    <property type="project" value="TreeGrafter"/>
</dbReference>
<dbReference type="GO" id="GO:0016757">
    <property type="term" value="F:glycosyltransferase activity"/>
    <property type="evidence" value="ECO:0007669"/>
    <property type="project" value="InterPro"/>
</dbReference>
<evidence type="ECO:0000313" key="4">
    <source>
        <dbReference type="EMBL" id="AKM82180.1"/>
    </source>
</evidence>
<evidence type="ECO:0000256" key="1">
    <source>
        <dbReference type="ARBA" id="ARBA00022679"/>
    </source>
</evidence>
<dbReference type="PANTHER" id="PTHR46401:SF2">
    <property type="entry name" value="GLYCOSYLTRANSFERASE WBBK-RELATED"/>
    <property type="match status" value="1"/>
</dbReference>
<evidence type="ECO:0000259" key="3">
    <source>
        <dbReference type="Pfam" id="PF13439"/>
    </source>
</evidence>
<protein>
    <submittedName>
        <fullName evidence="4">Group 1 glycosyl transferase</fullName>
    </submittedName>
</protein>
<dbReference type="Proteomes" id="UP000035648">
    <property type="component" value="Chromosome"/>
</dbReference>
<dbReference type="Pfam" id="PF13439">
    <property type="entry name" value="Glyco_transf_4"/>
    <property type="match status" value="1"/>
</dbReference>
<dbReference type="Gene3D" id="3.40.50.2000">
    <property type="entry name" value="Glycogen Phosphorylase B"/>
    <property type="match status" value="2"/>
</dbReference>
<dbReference type="STRING" id="1618337.UT28_C0001G0371"/>
<dbReference type="InterPro" id="IPR028098">
    <property type="entry name" value="Glyco_trans_4-like_N"/>
</dbReference>
<dbReference type="KEGG" id="bbgw:UT28_C0001G0371"/>
<gene>
    <name evidence="4" type="ORF">UT28_C0001G0371</name>
</gene>
<proteinExistence type="predicted"/>
<accession>A0A0G4B3N4</accession>
<evidence type="ECO:0000313" key="5">
    <source>
        <dbReference type="Proteomes" id="UP000035648"/>
    </source>
</evidence>
<dbReference type="CDD" id="cd03809">
    <property type="entry name" value="GT4_MtfB-like"/>
    <property type="match status" value="1"/>
</dbReference>
<dbReference type="InterPro" id="IPR001296">
    <property type="entry name" value="Glyco_trans_1"/>
</dbReference>
<feature type="domain" description="Glycosyltransferase subfamily 4-like N-terminal" evidence="3">
    <location>
        <begin position="16"/>
        <end position="179"/>
    </location>
</feature>
<dbReference type="FunFam" id="3.40.50.2000:FF:000119">
    <property type="entry name" value="Glycosyl transferase group 1"/>
    <property type="match status" value="1"/>
</dbReference>
<organism evidence="4 5">
    <name type="scientific">Berkelbacteria bacterium GW2011_GWE1_39_12</name>
    <dbReference type="NCBI Taxonomy" id="1618337"/>
    <lineage>
        <taxon>Bacteria</taxon>
        <taxon>Candidatus Berkelbacteria</taxon>
    </lineage>
</organism>
<sequence length="374" mass="41483">MTIAIDASRAIIESAGIGRFTKRLVENLLEQDKENKYILIFTYFRNDENKEKAIKAFRRENVEIRTAKIPGALKETLWRGNSGLYNALYKDADVLLAPSFLEYKNGLKIPQVTIIHDMTTFIFPEQRGEDVSERLSRQTLLALKGSKKIIAVSKSTKKDIEKIAGTSENKVKAIYPGLNQLAEPAKDLPKDLKKKSYILFVGTIEPRKNLTTLFAAYGMLPPKLIEKYPLMVVGAEGWNTDRIYNSLMATGVKNRIGFLGHVGDKDLSRLYQDAAVVAYPSLYEGFGFPILEAMQFGTPVVTSKLSSMPEVAGSAGVLVNPDDPKSICGGLQAVLEGKISRAQMAKAGKEQVKKFSWEKTAKETIKLLEEAING</sequence>